<sequence>MAVGSITWQGILLRFIFAAILVFTTYNPEGFDYFNWVVMNNLEALPQSLPVKLFVGFVLLIGWVIYIRATLRSLGPIGLILAFGFFGTLLWMIVDWGWIPTDSIRAVTYLAEVVMCAILAVGMSWSHIRRRLSGQADVDEIEE</sequence>
<dbReference type="InterPro" id="IPR045387">
    <property type="entry name" value="DUF6524"/>
</dbReference>
<feature type="transmembrane region" description="Helical" evidence="1">
    <location>
        <begin position="12"/>
        <end position="29"/>
    </location>
</feature>
<gene>
    <name evidence="2" type="ORF">BOW53_03255</name>
</gene>
<keyword evidence="3" id="KW-1185">Reference proteome</keyword>
<evidence type="ECO:0000313" key="3">
    <source>
        <dbReference type="Proteomes" id="UP000191110"/>
    </source>
</evidence>
<evidence type="ECO:0000313" key="2">
    <source>
        <dbReference type="EMBL" id="OOZ41541.1"/>
    </source>
</evidence>
<keyword evidence="1" id="KW-0812">Transmembrane</keyword>
<name>A0A1T2L8Y4_9GAMM</name>
<proteinExistence type="predicted"/>
<keyword evidence="1" id="KW-1133">Transmembrane helix</keyword>
<protein>
    <submittedName>
        <fullName evidence="2">Uncharacterized protein</fullName>
    </submittedName>
</protein>
<keyword evidence="1" id="KW-0472">Membrane</keyword>
<dbReference type="RefSeq" id="WP_078482654.1">
    <property type="nucleotide sequence ID" value="NZ_MPRL01000008.1"/>
</dbReference>
<feature type="transmembrane region" description="Helical" evidence="1">
    <location>
        <begin position="106"/>
        <end position="125"/>
    </location>
</feature>
<dbReference type="EMBL" id="MPRL01000008">
    <property type="protein sequence ID" value="OOZ41541.1"/>
    <property type="molecule type" value="Genomic_DNA"/>
</dbReference>
<feature type="transmembrane region" description="Helical" evidence="1">
    <location>
        <begin position="49"/>
        <end position="67"/>
    </location>
</feature>
<evidence type="ECO:0000256" key="1">
    <source>
        <dbReference type="SAM" id="Phobius"/>
    </source>
</evidence>
<dbReference type="AlphaFoldDB" id="A0A1T2L8Y4"/>
<accession>A0A1T2L8Y4</accession>
<feature type="transmembrane region" description="Helical" evidence="1">
    <location>
        <begin position="74"/>
        <end position="94"/>
    </location>
</feature>
<dbReference type="Pfam" id="PF20134">
    <property type="entry name" value="DUF6524"/>
    <property type="match status" value="1"/>
</dbReference>
<organism evidence="2 3">
    <name type="scientific">Solemya pervernicosa gill symbiont</name>
    <dbReference type="NCBI Taxonomy" id="642797"/>
    <lineage>
        <taxon>Bacteria</taxon>
        <taxon>Pseudomonadati</taxon>
        <taxon>Pseudomonadota</taxon>
        <taxon>Gammaproteobacteria</taxon>
        <taxon>sulfur-oxidizing symbionts</taxon>
    </lineage>
</organism>
<reference evidence="2 3" key="1">
    <citation type="submission" date="2016-11" db="EMBL/GenBank/DDBJ databases">
        <title>Mixed transmission modes and dynamic genome evolution in an obligate animal-bacterial symbiosis.</title>
        <authorList>
            <person name="Russell S.L."/>
            <person name="Corbett-Detig R.B."/>
            <person name="Cavanaugh C.M."/>
        </authorList>
    </citation>
    <scope>NUCLEOTIDE SEQUENCE [LARGE SCALE GENOMIC DNA]</scope>
    <source>
        <strain evidence="2">Sveles-Q1</strain>
    </source>
</reference>
<dbReference type="Proteomes" id="UP000191110">
    <property type="component" value="Unassembled WGS sequence"/>
</dbReference>
<dbReference type="OrthoDB" id="7272344at2"/>
<comment type="caution">
    <text evidence="2">The sequence shown here is derived from an EMBL/GenBank/DDBJ whole genome shotgun (WGS) entry which is preliminary data.</text>
</comment>